<proteinExistence type="predicted"/>
<name>A0A8H7P4A7_9APHY</name>
<dbReference type="Gene3D" id="3.40.50.1820">
    <property type="entry name" value="alpha/beta hydrolase"/>
    <property type="match status" value="1"/>
</dbReference>
<reference evidence="1" key="2">
    <citation type="journal article" name="Front. Microbiol.">
        <title>Degradative Capacity of Two Strains of Rhodonia placenta: From Phenotype to Genotype.</title>
        <authorList>
            <person name="Kolle M."/>
            <person name="Horta M.A.C."/>
            <person name="Nowrousian M."/>
            <person name="Ohm R.A."/>
            <person name="Benz J.P."/>
            <person name="Pilgard A."/>
        </authorList>
    </citation>
    <scope>NUCLEOTIDE SEQUENCE</scope>
    <source>
        <strain evidence="1">FPRL280</strain>
    </source>
</reference>
<comment type="caution">
    <text evidence="1">The sequence shown here is derived from an EMBL/GenBank/DDBJ whole genome shotgun (WGS) entry which is preliminary data.</text>
</comment>
<gene>
    <name evidence="1" type="ORF">IEO21_04213</name>
</gene>
<organism evidence="1 2">
    <name type="scientific">Rhodonia placenta</name>
    <dbReference type="NCBI Taxonomy" id="104341"/>
    <lineage>
        <taxon>Eukaryota</taxon>
        <taxon>Fungi</taxon>
        <taxon>Dikarya</taxon>
        <taxon>Basidiomycota</taxon>
        <taxon>Agaricomycotina</taxon>
        <taxon>Agaricomycetes</taxon>
        <taxon>Polyporales</taxon>
        <taxon>Adustoporiaceae</taxon>
        <taxon>Rhodonia</taxon>
    </lineage>
</organism>
<reference evidence="1" key="1">
    <citation type="submission" date="2020-11" db="EMBL/GenBank/DDBJ databases">
        <authorList>
            <person name="Koelle M."/>
            <person name="Horta M.A.C."/>
            <person name="Nowrousian M."/>
            <person name="Ohm R.A."/>
            <person name="Benz P."/>
            <person name="Pilgard A."/>
        </authorList>
    </citation>
    <scope>NUCLEOTIDE SEQUENCE</scope>
    <source>
        <strain evidence="1">FPRL280</strain>
    </source>
</reference>
<evidence type="ECO:0000313" key="1">
    <source>
        <dbReference type="EMBL" id="KAF9816038.1"/>
    </source>
</evidence>
<evidence type="ECO:0000313" key="2">
    <source>
        <dbReference type="Proteomes" id="UP000639403"/>
    </source>
</evidence>
<sequence length="227" mass="24763">MPVGPVDDQGTVLYLEHSGVPESASDYVTLILVHGAMKWAGAFRRMLPFASTNNLRLVLVNKHDYRGSTPYSQEELKDLASPDRGVQARAIAARGLEIGTFIRWFIQAEHIPPISASPRADDSRGGGVSLLGWSAGNLRAISFLAHVQDLPKETRSFLESYFRSLIVFDSSQTVLGIPPLPATFSALNEASLTPEQKVAAFPIWVSTYFTPAVVMPEDDSESPGLIH</sequence>
<dbReference type="Proteomes" id="UP000639403">
    <property type="component" value="Unassembled WGS sequence"/>
</dbReference>
<evidence type="ECO:0008006" key="3">
    <source>
        <dbReference type="Google" id="ProtNLM"/>
    </source>
</evidence>
<accession>A0A8H7P4A7</accession>
<dbReference type="SUPFAM" id="SSF53474">
    <property type="entry name" value="alpha/beta-Hydrolases"/>
    <property type="match status" value="1"/>
</dbReference>
<protein>
    <recommendedName>
        <fullName evidence="3">AB hydrolase-1 domain-containing protein</fullName>
    </recommendedName>
</protein>
<dbReference type="AlphaFoldDB" id="A0A8H7P4A7"/>
<dbReference type="InterPro" id="IPR029058">
    <property type="entry name" value="AB_hydrolase_fold"/>
</dbReference>
<dbReference type="EMBL" id="JADOXO010000060">
    <property type="protein sequence ID" value="KAF9816038.1"/>
    <property type="molecule type" value="Genomic_DNA"/>
</dbReference>